<dbReference type="EMBL" id="KZ825408">
    <property type="protein sequence ID" value="RAH40483.1"/>
    <property type="molecule type" value="Genomic_DNA"/>
</dbReference>
<name>A0ACD1FTZ7_9EURO</name>
<evidence type="ECO:0000313" key="2">
    <source>
        <dbReference type="Proteomes" id="UP000249057"/>
    </source>
</evidence>
<sequence>MTFQICCKVLFQACLFLVCVVFVMTLRAPLILSCCQNLCMHMSAFFSSPTLSICHSFFIVCDDPWVFVGWDEDFYWTAKRPFPNLYIYLSLSRRESRGSIPGIVHPWFCLAFYGVLPAVIGRCDWSEMI</sequence>
<gene>
    <name evidence="1" type="ORF">BO95DRAFT_297904</name>
</gene>
<organism evidence="1 2">
    <name type="scientific">Aspergillus brunneoviolaceus CBS 621.78</name>
    <dbReference type="NCBI Taxonomy" id="1450534"/>
    <lineage>
        <taxon>Eukaryota</taxon>
        <taxon>Fungi</taxon>
        <taxon>Dikarya</taxon>
        <taxon>Ascomycota</taxon>
        <taxon>Pezizomycotina</taxon>
        <taxon>Eurotiomycetes</taxon>
        <taxon>Eurotiomycetidae</taxon>
        <taxon>Eurotiales</taxon>
        <taxon>Aspergillaceae</taxon>
        <taxon>Aspergillus</taxon>
        <taxon>Aspergillus subgen. Circumdati</taxon>
    </lineage>
</organism>
<proteinExistence type="predicted"/>
<evidence type="ECO:0000313" key="1">
    <source>
        <dbReference type="EMBL" id="RAH40483.1"/>
    </source>
</evidence>
<accession>A0ACD1FTZ7</accession>
<keyword evidence="2" id="KW-1185">Reference proteome</keyword>
<reference evidence="1" key="1">
    <citation type="submission" date="2018-02" db="EMBL/GenBank/DDBJ databases">
        <title>The genomes of Aspergillus section Nigri reveals drivers in fungal speciation.</title>
        <authorList>
            <consortium name="DOE Joint Genome Institute"/>
            <person name="Vesth T.C."/>
            <person name="Nybo J."/>
            <person name="Theobald S."/>
            <person name="Brandl J."/>
            <person name="Frisvad J.C."/>
            <person name="Nielsen K.F."/>
            <person name="Lyhne E.K."/>
            <person name="Kogle M.E."/>
            <person name="Kuo A."/>
            <person name="Riley R."/>
            <person name="Clum A."/>
            <person name="Nolan M."/>
            <person name="Lipzen A."/>
            <person name="Salamov A."/>
            <person name="Henrissat B."/>
            <person name="Wiebenga A."/>
            <person name="De vries R.P."/>
            <person name="Grigoriev I.V."/>
            <person name="Mortensen U.H."/>
            <person name="Andersen M.R."/>
            <person name="Baker S.E."/>
        </authorList>
    </citation>
    <scope>NUCLEOTIDE SEQUENCE</scope>
    <source>
        <strain evidence="1">CBS 621.78</strain>
    </source>
</reference>
<protein>
    <submittedName>
        <fullName evidence="1">Uncharacterized protein</fullName>
    </submittedName>
</protein>
<dbReference type="Proteomes" id="UP000249057">
    <property type="component" value="Unassembled WGS sequence"/>
</dbReference>